<feature type="region of interest" description="Disordered" evidence="1">
    <location>
        <begin position="57"/>
        <end position="77"/>
    </location>
</feature>
<evidence type="ECO:0000313" key="3">
    <source>
        <dbReference type="Proteomes" id="UP000054047"/>
    </source>
</evidence>
<sequence length="77" mass="8802">MPTKRTTSKNLCFVTVPQENIVVFVAAMRSIYFQKCLEMNFHERMLMQSAAVHRAHQKASSAVRHRNAGRRRGTIVG</sequence>
<keyword evidence="3" id="KW-1185">Reference proteome</keyword>
<proteinExistence type="predicted"/>
<reference evidence="2 3" key="1">
    <citation type="submission" date="2013-12" db="EMBL/GenBank/DDBJ databases">
        <title>Draft genome of the parsitic nematode Ancylostoma duodenale.</title>
        <authorList>
            <person name="Mitreva M."/>
        </authorList>
    </citation>
    <scope>NUCLEOTIDE SEQUENCE [LARGE SCALE GENOMIC DNA]</scope>
    <source>
        <strain evidence="2 3">Zhejiang</strain>
    </source>
</reference>
<dbReference type="Proteomes" id="UP000054047">
    <property type="component" value="Unassembled WGS sequence"/>
</dbReference>
<name>A0A0C2G0B5_9BILA</name>
<gene>
    <name evidence="2" type="ORF">ANCDUO_15530</name>
</gene>
<evidence type="ECO:0000313" key="2">
    <source>
        <dbReference type="EMBL" id="KIH54325.1"/>
    </source>
</evidence>
<protein>
    <submittedName>
        <fullName evidence="2">Uncharacterized protein</fullName>
    </submittedName>
</protein>
<dbReference type="AlphaFoldDB" id="A0A0C2G0B5"/>
<organism evidence="2 3">
    <name type="scientific">Ancylostoma duodenale</name>
    <dbReference type="NCBI Taxonomy" id="51022"/>
    <lineage>
        <taxon>Eukaryota</taxon>
        <taxon>Metazoa</taxon>
        <taxon>Ecdysozoa</taxon>
        <taxon>Nematoda</taxon>
        <taxon>Chromadorea</taxon>
        <taxon>Rhabditida</taxon>
        <taxon>Rhabditina</taxon>
        <taxon>Rhabditomorpha</taxon>
        <taxon>Strongyloidea</taxon>
        <taxon>Ancylostomatidae</taxon>
        <taxon>Ancylostomatinae</taxon>
        <taxon>Ancylostoma</taxon>
    </lineage>
</organism>
<evidence type="ECO:0000256" key="1">
    <source>
        <dbReference type="SAM" id="MobiDB-lite"/>
    </source>
</evidence>
<accession>A0A0C2G0B5</accession>
<dbReference type="EMBL" id="KN739282">
    <property type="protein sequence ID" value="KIH54325.1"/>
    <property type="molecule type" value="Genomic_DNA"/>
</dbReference>